<dbReference type="EMBL" id="ML977660">
    <property type="protein sequence ID" value="KAF1994416.1"/>
    <property type="molecule type" value="Genomic_DNA"/>
</dbReference>
<name>A0A6A5W9W3_9PLEO</name>
<dbReference type="AlphaFoldDB" id="A0A6A5W9W3"/>
<keyword evidence="2" id="KW-1185">Reference proteome</keyword>
<evidence type="ECO:0000313" key="1">
    <source>
        <dbReference type="EMBL" id="KAF1994416.1"/>
    </source>
</evidence>
<protein>
    <submittedName>
        <fullName evidence="1">Uncharacterized protein</fullName>
    </submittedName>
</protein>
<sequence length="172" mass="18412">MRFSTLPMSTAAEQYRGSPALESGLGSRNCPACISNLVLQVKSPCSPPATSECRSIFKEYARWAGSRASVAIGKADMPVRLASMAIEGRGVPAQPGRPPTAVNSAHVSLSQHVALPRMSCSPVKVVKGAYGVHIIQFLDPRRNTVTYPKQLRKRQAGLVIGPPAQPWPPRNG</sequence>
<reference evidence="1" key="1">
    <citation type="journal article" date="2020" name="Stud. Mycol.">
        <title>101 Dothideomycetes genomes: a test case for predicting lifestyles and emergence of pathogens.</title>
        <authorList>
            <person name="Haridas S."/>
            <person name="Albert R."/>
            <person name="Binder M."/>
            <person name="Bloem J."/>
            <person name="Labutti K."/>
            <person name="Salamov A."/>
            <person name="Andreopoulos B."/>
            <person name="Baker S."/>
            <person name="Barry K."/>
            <person name="Bills G."/>
            <person name="Bluhm B."/>
            <person name="Cannon C."/>
            <person name="Castanera R."/>
            <person name="Culley D."/>
            <person name="Daum C."/>
            <person name="Ezra D."/>
            <person name="Gonzalez J."/>
            <person name="Henrissat B."/>
            <person name="Kuo A."/>
            <person name="Liang C."/>
            <person name="Lipzen A."/>
            <person name="Lutzoni F."/>
            <person name="Magnuson J."/>
            <person name="Mondo S."/>
            <person name="Nolan M."/>
            <person name="Ohm R."/>
            <person name="Pangilinan J."/>
            <person name="Park H.-J."/>
            <person name="Ramirez L."/>
            <person name="Alfaro M."/>
            <person name="Sun H."/>
            <person name="Tritt A."/>
            <person name="Yoshinaga Y."/>
            <person name="Zwiers L.-H."/>
            <person name="Turgeon B."/>
            <person name="Goodwin S."/>
            <person name="Spatafora J."/>
            <person name="Crous P."/>
            <person name="Grigoriev I."/>
        </authorList>
    </citation>
    <scope>NUCLEOTIDE SEQUENCE</scope>
    <source>
        <strain evidence="1">CBS 123094</strain>
    </source>
</reference>
<accession>A0A6A5W9W3</accession>
<dbReference type="Proteomes" id="UP000799779">
    <property type="component" value="Unassembled WGS sequence"/>
</dbReference>
<proteinExistence type="predicted"/>
<gene>
    <name evidence="1" type="ORF">P154DRAFT_31026</name>
</gene>
<organism evidence="1 2">
    <name type="scientific">Amniculicola lignicola CBS 123094</name>
    <dbReference type="NCBI Taxonomy" id="1392246"/>
    <lineage>
        <taxon>Eukaryota</taxon>
        <taxon>Fungi</taxon>
        <taxon>Dikarya</taxon>
        <taxon>Ascomycota</taxon>
        <taxon>Pezizomycotina</taxon>
        <taxon>Dothideomycetes</taxon>
        <taxon>Pleosporomycetidae</taxon>
        <taxon>Pleosporales</taxon>
        <taxon>Amniculicolaceae</taxon>
        <taxon>Amniculicola</taxon>
    </lineage>
</organism>
<evidence type="ECO:0000313" key="2">
    <source>
        <dbReference type="Proteomes" id="UP000799779"/>
    </source>
</evidence>